<feature type="transmembrane region" description="Helical" evidence="4">
    <location>
        <begin position="271"/>
        <end position="293"/>
    </location>
</feature>
<feature type="compositionally biased region" description="Basic and acidic residues" evidence="3">
    <location>
        <begin position="81"/>
        <end position="104"/>
    </location>
</feature>
<evidence type="ECO:0000313" key="5">
    <source>
        <dbReference type="EMBL" id="KMZ56329.1"/>
    </source>
</evidence>
<dbReference type="STRING" id="29655.A0A0K9NHU3"/>
<accession>A0A0K9NHU3</accession>
<dbReference type="GO" id="GO:0008381">
    <property type="term" value="F:mechanosensitive monoatomic ion channel activity"/>
    <property type="evidence" value="ECO:0000318"/>
    <property type="project" value="GO_Central"/>
</dbReference>
<dbReference type="PANTHER" id="PTHR31618">
    <property type="entry name" value="MECHANOSENSITIVE ION CHANNEL PROTEIN 5"/>
    <property type="match status" value="1"/>
</dbReference>
<name>A0A0K9NHU3_ZOSMR</name>
<dbReference type="InterPro" id="IPR016688">
    <property type="entry name" value="MscS-like_plants/fungi"/>
</dbReference>
<dbReference type="GO" id="GO:0005886">
    <property type="term" value="C:plasma membrane"/>
    <property type="evidence" value="ECO:0000318"/>
    <property type="project" value="GO_Central"/>
</dbReference>
<protein>
    <submittedName>
        <fullName evidence="5">Mechanosensitive ion channel family protein</fullName>
    </submittedName>
</protein>
<feature type="compositionally biased region" description="Polar residues" evidence="3">
    <location>
        <begin position="32"/>
        <end position="50"/>
    </location>
</feature>
<evidence type="ECO:0000256" key="3">
    <source>
        <dbReference type="SAM" id="MobiDB-lite"/>
    </source>
</evidence>
<keyword evidence="6" id="KW-1185">Reference proteome</keyword>
<dbReference type="OrthoDB" id="544685at2759"/>
<comment type="similarity">
    <text evidence="2">Belongs to the MscS (TC 1.A.23) family.</text>
</comment>
<feature type="region of interest" description="Disordered" evidence="3">
    <location>
        <begin position="22"/>
        <end position="131"/>
    </location>
</feature>
<feature type="compositionally biased region" description="Polar residues" evidence="3">
    <location>
        <begin position="110"/>
        <end position="121"/>
    </location>
</feature>
<evidence type="ECO:0000256" key="4">
    <source>
        <dbReference type="SAM" id="Phobius"/>
    </source>
</evidence>
<evidence type="ECO:0000256" key="2">
    <source>
        <dbReference type="ARBA" id="ARBA00008017"/>
    </source>
</evidence>
<dbReference type="GO" id="GO:0050982">
    <property type="term" value="P:detection of mechanical stimulus"/>
    <property type="evidence" value="ECO:0000318"/>
    <property type="project" value="GO_Central"/>
</dbReference>
<dbReference type="OMA" id="WMILVIS"/>
<dbReference type="PANTHER" id="PTHR31618:SF7">
    <property type="entry name" value="MECHANOSENSITIVE ION CHANNEL PROTEIN"/>
    <property type="match status" value="1"/>
</dbReference>
<dbReference type="EMBL" id="LFYR01002200">
    <property type="protein sequence ID" value="KMZ56329.1"/>
    <property type="molecule type" value="Genomic_DNA"/>
</dbReference>
<reference evidence="6" key="1">
    <citation type="journal article" date="2016" name="Nature">
        <title>The genome of the seagrass Zostera marina reveals angiosperm adaptation to the sea.</title>
        <authorList>
            <person name="Olsen J.L."/>
            <person name="Rouze P."/>
            <person name="Verhelst B."/>
            <person name="Lin Y.-C."/>
            <person name="Bayer T."/>
            <person name="Collen J."/>
            <person name="Dattolo E."/>
            <person name="De Paoli E."/>
            <person name="Dittami S."/>
            <person name="Maumus F."/>
            <person name="Michel G."/>
            <person name="Kersting A."/>
            <person name="Lauritano C."/>
            <person name="Lohaus R."/>
            <person name="Toepel M."/>
            <person name="Tonon T."/>
            <person name="Vanneste K."/>
            <person name="Amirebrahimi M."/>
            <person name="Brakel J."/>
            <person name="Bostroem C."/>
            <person name="Chovatia M."/>
            <person name="Grimwood J."/>
            <person name="Jenkins J.W."/>
            <person name="Jueterbock A."/>
            <person name="Mraz A."/>
            <person name="Stam W.T."/>
            <person name="Tice H."/>
            <person name="Bornberg-Bauer E."/>
            <person name="Green P.J."/>
            <person name="Pearson G.A."/>
            <person name="Procaccini G."/>
            <person name="Duarte C.M."/>
            <person name="Schmutz J."/>
            <person name="Reusch T.B.H."/>
            <person name="Van de Peer Y."/>
        </authorList>
    </citation>
    <scope>NUCLEOTIDE SEQUENCE [LARGE SCALE GENOMIC DNA]</scope>
    <source>
        <strain evidence="6">cv. Finnish</strain>
    </source>
</reference>
<comment type="caution">
    <text evidence="5">The sequence shown here is derived from an EMBL/GenBank/DDBJ whole genome shotgun (WGS) entry which is preliminary data.</text>
</comment>
<dbReference type="GO" id="GO:0006820">
    <property type="term" value="P:monoatomic anion transport"/>
    <property type="evidence" value="ECO:0000318"/>
    <property type="project" value="GO_Central"/>
</dbReference>
<gene>
    <name evidence="5" type="ORF">ZOSMA_970G00030</name>
</gene>
<evidence type="ECO:0000256" key="1">
    <source>
        <dbReference type="ARBA" id="ARBA00004141"/>
    </source>
</evidence>
<comment type="subcellular location">
    <subcellularLocation>
        <location evidence="1">Membrane</location>
        <topology evidence="1">Multi-pass membrane protein</topology>
    </subcellularLocation>
</comment>
<evidence type="ECO:0000313" key="6">
    <source>
        <dbReference type="Proteomes" id="UP000036987"/>
    </source>
</evidence>
<proteinExistence type="inferred from homology"/>
<keyword evidence="4" id="KW-0812">Transmembrane</keyword>
<feature type="transmembrane region" description="Helical" evidence="4">
    <location>
        <begin position="153"/>
        <end position="174"/>
    </location>
</feature>
<keyword evidence="4" id="KW-1133">Transmembrane helix</keyword>
<feature type="transmembrane region" description="Helical" evidence="4">
    <location>
        <begin position="186"/>
        <end position="214"/>
    </location>
</feature>
<feature type="compositionally biased region" description="Basic residues" evidence="3">
    <location>
        <begin position="69"/>
        <end position="80"/>
    </location>
</feature>
<organism evidence="5 6">
    <name type="scientific">Zostera marina</name>
    <name type="common">Eelgrass</name>
    <dbReference type="NCBI Taxonomy" id="29655"/>
    <lineage>
        <taxon>Eukaryota</taxon>
        <taxon>Viridiplantae</taxon>
        <taxon>Streptophyta</taxon>
        <taxon>Embryophyta</taxon>
        <taxon>Tracheophyta</taxon>
        <taxon>Spermatophyta</taxon>
        <taxon>Magnoliopsida</taxon>
        <taxon>Liliopsida</taxon>
        <taxon>Zosteraceae</taxon>
        <taxon>Zostera</taxon>
    </lineage>
</organism>
<dbReference type="AlphaFoldDB" id="A0A0K9NHU3"/>
<keyword evidence="4" id="KW-0472">Membrane</keyword>
<dbReference type="Proteomes" id="UP000036987">
    <property type="component" value="Unassembled WGS sequence"/>
</dbReference>
<sequence length="498" mass="57007">MDLDSPRPGGPVKHGEVVVQVSGDDLKDDGLLTSNSNEPPISNCLLSASNRLPPKPPHHDSPLSSPTATRRRTSFAKRKSRFDDQHIPYPHDSKAEKNSSRSRSESPSATDTPMRNGTPKTPGSLYDEEDEEEMEVYQLEEKKRRSRKFKIRVLIEWMILVISCGCLVMSLTVSKLDGFVIWGLEIWKWCVMAVVVFCARLLTSWFVSFLVFLIEKNFLFKKKVLYFVYGLKGSFQVCIWFGLMLLGWVLLFNRVERSKQTSKILNKVTRLLISLLVGSVIWLVKTLLVKLLASSFHVNRFFERIQESVFNQYVLQTLLGPPVMELGKNMVEFAKKGKQISFKKKRSKRCGGREEQEGKIDIGKLNQMRREKVNAWTMKGLMSVISSGFLTISNVIDDDRKDEEITNEVEAKGVGYRIFKNVAKPQSRYIEEEDLLRFLSRQEVDMVFPLFEGASETGKIRKKSLKKWVVNAYVERKSLAHSLDDTKTAVKQVHRLAS</sequence>
<feature type="non-terminal residue" evidence="5">
    <location>
        <position position="498"/>
    </location>
</feature>
<feature type="transmembrane region" description="Helical" evidence="4">
    <location>
        <begin position="226"/>
        <end position="251"/>
    </location>
</feature>